<evidence type="ECO:0000256" key="8">
    <source>
        <dbReference type="SAM" id="SignalP"/>
    </source>
</evidence>
<dbReference type="Gene3D" id="2.40.170.20">
    <property type="entry name" value="TonB-dependent receptor, beta-barrel domain"/>
    <property type="match status" value="1"/>
</dbReference>
<comment type="caution">
    <text evidence="10">The sequence shown here is derived from an EMBL/GenBank/DDBJ whole genome shotgun (WGS) entry which is preliminary data.</text>
</comment>
<evidence type="ECO:0000256" key="7">
    <source>
        <dbReference type="PROSITE-ProRule" id="PRU01360"/>
    </source>
</evidence>
<sequence length="1058" mass="114817">MSKNKFIKQISTCLFLLASLFAYSQQEITGIVKDNTGGIPEVTIQVKGTNIGTTSDFDGNYTITTKKADDILIFSYLGFKTQEIAVNGQSIINVTLIEDASQLDEIVVVGYGTRKKSHLTGAIAKIEGGALAAIQAARVDEALAGKLPGVLIQNQDGSPGAAPKIQIRAASSISGASNPLIVVDGFPISGGIETVNSNDIQSLEVLKDAASAAIYGSRGANGVILITTKKGKSGKAKFSYNTFVSISSKYRDNILKSGQEWAAHSRAEIAAGNWDLTQIDPAFVEYRLSAYENSPGSISPEDWLFQNGITNSHDFSVSGGSEDVSVFASVGYQNAEGVVITQGFERLNARLNVDAKLGDKFKAGISFNGFTSDRDILGHDMRDLLRATPVSPIYHTAESIAFVQGLDAQAQALGLAGFDNGYQGSGYEANSIYTLEPGMAAQDWHYGRANNGIGGSGDAGPAAKLENTERYEKTFFGNVSSYLEYQIIDGLKVKTVLGGDYRDTQYYEHRLLGFDSRARSSQTYMDQTDLKVTTVLSESTLNYSKIIGKHEIAAVAGVEFQQTSFNGTRLDGSNVPDNAILNYNLFSPADIQVTERDEKRVRESVFGRVNYAYDDKYLVSVSVRRDGDSRFGTNKKYATFPAVSLGWNVHKESFLTDNDVLSKLKLRFSKGSLGTTSFLGSYDALSLLDPSPTINGTGFLIPNNVANPDLTWQTNTETNYGIDFGFFNNRLTLGVDYYTSDIEDILINQSVSEVLGTSSLVLNSGDVRSSGLEFELSANIYRNDNFSWNMAANLSTVNTEITDLGGLDELPQSIFGQSGRGAVFRNYVGGGIGEMWGLETTGQVEMLYLEDGTRSPNNNSGESYVVDQNGDGIIDRTKSVEDGGDLVKIGQNTPDFYWGMTQNFSYKNFDMSMQFQGSHGAEVYNIDPLYYNSQWGGRLVDSFDANNDGIADHNGLHYERNRNQTDATIQDASYVALRNLTIGYTIDDDIANKIGLSSVRLYGAATNLLYLMADNYTSYNPEGVQTSGGDYLGPTTYGAQVGASPIVRSFTLGLNINF</sequence>
<keyword evidence="3 7" id="KW-1134">Transmembrane beta strand</keyword>
<feature type="signal peptide" evidence="8">
    <location>
        <begin position="1"/>
        <end position="24"/>
    </location>
</feature>
<dbReference type="InterPro" id="IPR037066">
    <property type="entry name" value="Plug_dom_sf"/>
</dbReference>
<feature type="chain" id="PRO_5008615486" evidence="8">
    <location>
        <begin position="25"/>
        <end position="1058"/>
    </location>
</feature>
<dbReference type="InterPro" id="IPR012910">
    <property type="entry name" value="Plug_dom"/>
</dbReference>
<dbReference type="InterPro" id="IPR023996">
    <property type="entry name" value="TonB-dep_OMP_SusC/RagA"/>
</dbReference>
<dbReference type="SUPFAM" id="SSF49464">
    <property type="entry name" value="Carboxypeptidase regulatory domain-like"/>
    <property type="match status" value="1"/>
</dbReference>
<evidence type="ECO:0000256" key="6">
    <source>
        <dbReference type="ARBA" id="ARBA00023237"/>
    </source>
</evidence>
<dbReference type="InterPro" id="IPR039426">
    <property type="entry name" value="TonB-dep_rcpt-like"/>
</dbReference>
<evidence type="ECO:0000313" key="11">
    <source>
        <dbReference type="Proteomes" id="UP000092584"/>
    </source>
</evidence>
<dbReference type="SUPFAM" id="SSF56935">
    <property type="entry name" value="Porins"/>
    <property type="match status" value="1"/>
</dbReference>
<keyword evidence="8" id="KW-0732">Signal</keyword>
<feature type="domain" description="TonB-dependent receptor plug" evidence="9">
    <location>
        <begin position="116"/>
        <end position="223"/>
    </location>
</feature>
<accession>A0A1B8TS70</accession>
<dbReference type="EMBL" id="LSFM01000023">
    <property type="protein sequence ID" value="OBY62432.1"/>
    <property type="molecule type" value="Genomic_DNA"/>
</dbReference>
<proteinExistence type="inferred from homology"/>
<dbReference type="InterPro" id="IPR023997">
    <property type="entry name" value="TonB-dep_OMP_SusC/RagA_CS"/>
</dbReference>
<dbReference type="NCBIfam" id="TIGR04056">
    <property type="entry name" value="OMP_RagA_SusC"/>
    <property type="match status" value="1"/>
</dbReference>
<comment type="similarity">
    <text evidence="7">Belongs to the TonB-dependent receptor family.</text>
</comment>
<dbReference type="OrthoDB" id="9768177at2"/>
<keyword evidence="4 7" id="KW-0812">Transmembrane</keyword>
<reference evidence="11" key="1">
    <citation type="submission" date="2016-02" db="EMBL/GenBank/DDBJ databases">
        <authorList>
            <person name="Shin S.-K."/>
            <person name="Yi H."/>
            <person name="Kim E."/>
        </authorList>
    </citation>
    <scope>NUCLEOTIDE SEQUENCE [LARGE SCALE GENOMIC DNA]</scope>
    <source>
        <strain evidence="11">LPB0003</strain>
    </source>
</reference>
<dbReference type="Gene3D" id="2.60.40.1120">
    <property type="entry name" value="Carboxypeptidase-like, regulatory domain"/>
    <property type="match status" value="1"/>
</dbReference>
<evidence type="ECO:0000259" key="9">
    <source>
        <dbReference type="Pfam" id="PF07715"/>
    </source>
</evidence>
<keyword evidence="5 7" id="KW-0472">Membrane</keyword>
<dbReference type="Proteomes" id="UP000092584">
    <property type="component" value="Unassembled WGS sequence"/>
</dbReference>
<name>A0A1B8TS70_9FLAO</name>
<dbReference type="InterPro" id="IPR008969">
    <property type="entry name" value="CarboxyPept-like_regulatory"/>
</dbReference>
<dbReference type="Gene3D" id="2.170.130.10">
    <property type="entry name" value="TonB-dependent receptor, plug domain"/>
    <property type="match status" value="1"/>
</dbReference>
<organism evidence="10 11">
    <name type="scientific">Polaribacter vadi</name>
    <dbReference type="NCBI Taxonomy" id="1774273"/>
    <lineage>
        <taxon>Bacteria</taxon>
        <taxon>Pseudomonadati</taxon>
        <taxon>Bacteroidota</taxon>
        <taxon>Flavobacteriia</taxon>
        <taxon>Flavobacteriales</taxon>
        <taxon>Flavobacteriaceae</taxon>
    </lineage>
</organism>
<evidence type="ECO:0000313" key="10">
    <source>
        <dbReference type="EMBL" id="OBY62432.1"/>
    </source>
</evidence>
<gene>
    <name evidence="10" type="ORF">LPB3_09670</name>
</gene>
<dbReference type="Pfam" id="PF07715">
    <property type="entry name" value="Plug"/>
    <property type="match status" value="1"/>
</dbReference>
<keyword evidence="6 7" id="KW-0998">Cell outer membrane</keyword>
<dbReference type="STRING" id="1774273.LPB03_09660"/>
<protein>
    <submittedName>
        <fullName evidence="10">SusC/RagA family TonB-linked outer membrane protein</fullName>
    </submittedName>
</protein>
<evidence type="ECO:0000256" key="5">
    <source>
        <dbReference type="ARBA" id="ARBA00023136"/>
    </source>
</evidence>
<dbReference type="InterPro" id="IPR036942">
    <property type="entry name" value="Beta-barrel_TonB_sf"/>
</dbReference>
<dbReference type="RefSeq" id="WP_065319420.1">
    <property type="nucleotide sequence ID" value="NZ_CP017477.1"/>
</dbReference>
<dbReference type="GO" id="GO:0009279">
    <property type="term" value="C:cell outer membrane"/>
    <property type="evidence" value="ECO:0007669"/>
    <property type="project" value="UniProtKB-SubCell"/>
</dbReference>
<evidence type="ECO:0000256" key="2">
    <source>
        <dbReference type="ARBA" id="ARBA00022448"/>
    </source>
</evidence>
<dbReference type="Pfam" id="PF13715">
    <property type="entry name" value="CarbopepD_reg_2"/>
    <property type="match status" value="1"/>
</dbReference>
<keyword evidence="11" id="KW-1185">Reference proteome</keyword>
<comment type="subcellular location">
    <subcellularLocation>
        <location evidence="1 7">Cell outer membrane</location>
        <topology evidence="1 7">Multi-pass membrane protein</topology>
    </subcellularLocation>
</comment>
<dbReference type="PROSITE" id="PS52016">
    <property type="entry name" value="TONB_DEPENDENT_REC_3"/>
    <property type="match status" value="1"/>
</dbReference>
<dbReference type="AlphaFoldDB" id="A0A1B8TS70"/>
<keyword evidence="2 7" id="KW-0813">Transport</keyword>
<evidence type="ECO:0000256" key="1">
    <source>
        <dbReference type="ARBA" id="ARBA00004571"/>
    </source>
</evidence>
<dbReference type="KEGG" id="pob:LPB03_09660"/>
<dbReference type="NCBIfam" id="TIGR04057">
    <property type="entry name" value="SusC_RagA_signa"/>
    <property type="match status" value="1"/>
</dbReference>
<evidence type="ECO:0000256" key="4">
    <source>
        <dbReference type="ARBA" id="ARBA00022692"/>
    </source>
</evidence>
<evidence type="ECO:0000256" key="3">
    <source>
        <dbReference type="ARBA" id="ARBA00022452"/>
    </source>
</evidence>